<evidence type="ECO:0000313" key="2">
    <source>
        <dbReference type="EMBL" id="MDX6807602.1"/>
    </source>
</evidence>
<sequence>MAESSDEKTGIVQEPVSIPEVKPERPIWPRPHDEISVDEHVQALEALNPERVEPRLDDVVAEDAGGASVPPPVEGPHPSLGEPALDPLPAAPVPEAAVVPAHDAGVESATVVVPPVQPERLSAADVPPVAPVQTLDEAPPVRHDPEPLAAAAALGAAPAATPLIAGDRVAPMDHRPEQVRAEVPPPVDAGQGRGGFGRVAAAGLLLLVAGGGVLYAMSGDDTPEPVQQARNEAPPPAVVPVPVRNEEQAAQPSSDDLRLIRDHLTQLEERFSRIETRMNEVAARQPASTSSAGDATRVNELATRLDRLEQASRTAPATSTTNERPAAEAPRVVTPAAPAPAQTASAPETTQPPQEEAAAPTPPAIPQPRPPVTARADQTPADVPPPPAASAARPDNPILAGWTVRDVYDGTAVVQSRRGLMEVQPGDELPDGNRVLAIRRLGGQWAVVTQRGIITAGQ</sequence>
<dbReference type="EMBL" id="JAXAFJ010000014">
    <property type="protein sequence ID" value="MDX6807602.1"/>
    <property type="molecule type" value="Genomic_DNA"/>
</dbReference>
<organism evidence="2 3">
    <name type="scientific">Terrihabitans rhizophilus</name>
    <dbReference type="NCBI Taxonomy" id="3092662"/>
    <lineage>
        <taxon>Bacteria</taxon>
        <taxon>Pseudomonadati</taxon>
        <taxon>Pseudomonadota</taxon>
        <taxon>Alphaproteobacteria</taxon>
        <taxon>Hyphomicrobiales</taxon>
        <taxon>Terrihabitans</taxon>
    </lineage>
</organism>
<dbReference type="Proteomes" id="UP001274321">
    <property type="component" value="Unassembled WGS sequence"/>
</dbReference>
<protein>
    <submittedName>
        <fullName evidence="2">Uncharacterized protein</fullName>
    </submittedName>
</protein>
<evidence type="ECO:0000313" key="3">
    <source>
        <dbReference type="Proteomes" id="UP001274321"/>
    </source>
</evidence>
<dbReference type="RefSeq" id="WP_319845747.1">
    <property type="nucleotide sequence ID" value="NZ_JAXAFJ010000014.1"/>
</dbReference>
<feature type="compositionally biased region" description="Polar residues" evidence="1">
    <location>
        <begin position="311"/>
        <end position="323"/>
    </location>
</feature>
<feature type="compositionally biased region" description="Pro residues" evidence="1">
    <location>
        <begin position="360"/>
        <end position="371"/>
    </location>
</feature>
<feature type="region of interest" description="Disordered" evidence="1">
    <location>
        <begin position="305"/>
        <end position="397"/>
    </location>
</feature>
<feature type="region of interest" description="Disordered" evidence="1">
    <location>
        <begin position="61"/>
        <end position="89"/>
    </location>
</feature>
<evidence type="ECO:0000256" key="1">
    <source>
        <dbReference type="SAM" id="MobiDB-lite"/>
    </source>
</evidence>
<comment type="caution">
    <text evidence="2">The sequence shown here is derived from an EMBL/GenBank/DDBJ whole genome shotgun (WGS) entry which is preliminary data.</text>
</comment>
<name>A0ABU4RRZ6_9HYPH</name>
<gene>
    <name evidence="2" type="ORF">SCD90_16185</name>
</gene>
<feature type="region of interest" description="Disordered" evidence="1">
    <location>
        <begin position="219"/>
        <end position="239"/>
    </location>
</feature>
<feature type="compositionally biased region" description="Low complexity" evidence="1">
    <location>
        <begin position="327"/>
        <end position="359"/>
    </location>
</feature>
<keyword evidence="3" id="KW-1185">Reference proteome</keyword>
<proteinExistence type="predicted"/>
<feature type="compositionally biased region" description="Basic and acidic residues" evidence="1">
    <location>
        <begin position="21"/>
        <end position="31"/>
    </location>
</feature>
<feature type="region of interest" description="Disordered" evidence="1">
    <location>
        <begin position="1"/>
        <end position="31"/>
    </location>
</feature>
<reference evidence="2 3" key="1">
    <citation type="submission" date="2023-11" db="EMBL/GenBank/DDBJ databases">
        <authorList>
            <person name="Bao R."/>
        </authorList>
    </citation>
    <scope>NUCLEOTIDE SEQUENCE [LARGE SCALE GENOMIC DNA]</scope>
    <source>
        <strain evidence="2 3">PJ23</strain>
    </source>
</reference>
<accession>A0ABU4RRZ6</accession>